<evidence type="ECO:0000256" key="2">
    <source>
        <dbReference type="SAM" id="SignalP"/>
    </source>
</evidence>
<keyword evidence="5" id="KW-1185">Reference proteome</keyword>
<feature type="chain" id="PRO_5034018517" description="EGF-like domain-containing protein" evidence="2">
    <location>
        <begin position="27"/>
        <end position="231"/>
    </location>
</feature>
<dbReference type="PROSITE" id="PS00022">
    <property type="entry name" value="EGF_1"/>
    <property type="match status" value="1"/>
</dbReference>
<dbReference type="InterPro" id="IPR000742">
    <property type="entry name" value="EGF"/>
</dbReference>
<sequence>MSAYCSWSKAAFLIFIFHFCFRPSYEMNEVQACTFCGGSSLNGSEVGQFCTLSAGRISGRCCWTHDNTSERERIIGLDLSNCSLTCVDDLKGVSTAVMIDLSMNPIVNMSDTAFQGFSDLNYVILPHDIACPGGNASWEKVAFKEETRVCEGQKSMCNQTGQLSMTCPENSLCAPYGPGFYQCSCAGNYRGYKCLREGEFPAVQVFSGLAAATVVISIILWVTQRRKAKSL</sequence>
<reference evidence="4" key="3">
    <citation type="submission" date="2025-09" db="UniProtKB">
        <authorList>
            <consortium name="Ensembl"/>
        </authorList>
    </citation>
    <scope>IDENTIFICATION</scope>
</reference>
<feature type="domain" description="EGF-like" evidence="3">
    <location>
        <begin position="183"/>
        <end position="194"/>
    </location>
</feature>
<keyword evidence="2" id="KW-0732">Signal</keyword>
<name>A0A8C5ECG2_GOUWI</name>
<keyword evidence="1" id="KW-0472">Membrane</keyword>
<accession>A0A8C5ECG2</accession>
<evidence type="ECO:0000313" key="5">
    <source>
        <dbReference type="Proteomes" id="UP000694680"/>
    </source>
</evidence>
<evidence type="ECO:0000256" key="1">
    <source>
        <dbReference type="SAM" id="Phobius"/>
    </source>
</evidence>
<dbReference type="InterPro" id="IPR042350">
    <property type="entry name" value="ATRAID"/>
</dbReference>
<proteinExistence type="predicted"/>
<feature type="signal peptide" evidence="2">
    <location>
        <begin position="1"/>
        <end position="26"/>
    </location>
</feature>
<protein>
    <recommendedName>
        <fullName evidence="3">EGF-like domain-containing protein</fullName>
    </recommendedName>
</protein>
<reference evidence="4" key="1">
    <citation type="submission" date="2020-06" db="EMBL/GenBank/DDBJ databases">
        <authorList>
            <consortium name="Wellcome Sanger Institute Data Sharing"/>
        </authorList>
    </citation>
    <scope>NUCLEOTIDE SEQUENCE [LARGE SCALE GENOMIC DNA]</scope>
</reference>
<dbReference type="GO" id="GO:0045669">
    <property type="term" value="P:positive regulation of osteoblast differentiation"/>
    <property type="evidence" value="ECO:0007669"/>
    <property type="project" value="TreeGrafter"/>
</dbReference>
<reference evidence="4" key="2">
    <citation type="submission" date="2025-08" db="UniProtKB">
        <authorList>
            <consortium name="Ensembl"/>
        </authorList>
    </citation>
    <scope>IDENTIFICATION</scope>
</reference>
<feature type="transmembrane region" description="Helical" evidence="1">
    <location>
        <begin position="202"/>
        <end position="222"/>
    </location>
</feature>
<dbReference type="Proteomes" id="UP000694680">
    <property type="component" value="Chromosome 24"/>
</dbReference>
<dbReference type="Ensembl" id="ENSGWIT00000021198.1">
    <property type="protein sequence ID" value="ENSGWIP00000019264.1"/>
    <property type="gene ID" value="ENSGWIG00000010545.1"/>
</dbReference>
<evidence type="ECO:0000259" key="3">
    <source>
        <dbReference type="PROSITE" id="PS00022"/>
    </source>
</evidence>
<dbReference type="PANTHER" id="PTHR15926:SF1">
    <property type="entry name" value="ALL-TRANS RETINOIC ACID-INDUCED DIFFERENTIATION FACTOR"/>
    <property type="match status" value="1"/>
</dbReference>
<keyword evidence="1" id="KW-1133">Transmembrane helix</keyword>
<gene>
    <name evidence="4" type="primary">atraid</name>
</gene>
<dbReference type="AlphaFoldDB" id="A0A8C5ECG2"/>
<organism evidence="4 5">
    <name type="scientific">Gouania willdenowi</name>
    <name type="common">Blunt-snouted clingfish</name>
    <name type="synonym">Lepadogaster willdenowi</name>
    <dbReference type="NCBI Taxonomy" id="441366"/>
    <lineage>
        <taxon>Eukaryota</taxon>
        <taxon>Metazoa</taxon>
        <taxon>Chordata</taxon>
        <taxon>Craniata</taxon>
        <taxon>Vertebrata</taxon>
        <taxon>Euteleostomi</taxon>
        <taxon>Actinopterygii</taxon>
        <taxon>Neopterygii</taxon>
        <taxon>Teleostei</taxon>
        <taxon>Neoteleostei</taxon>
        <taxon>Acanthomorphata</taxon>
        <taxon>Ovalentaria</taxon>
        <taxon>Blenniimorphae</taxon>
        <taxon>Blenniiformes</taxon>
        <taxon>Gobiesocoidei</taxon>
        <taxon>Gobiesocidae</taxon>
        <taxon>Gobiesocinae</taxon>
        <taxon>Gouania</taxon>
    </lineage>
</organism>
<dbReference type="PANTHER" id="PTHR15926">
    <property type="entry name" value="ALL-TRANS RETINOIC ACID-INDUCED DIFFERENTIATION FACTOR"/>
    <property type="match status" value="1"/>
</dbReference>
<keyword evidence="1" id="KW-0812">Transmembrane</keyword>
<evidence type="ECO:0000313" key="4">
    <source>
        <dbReference type="Ensembl" id="ENSGWIP00000019264.1"/>
    </source>
</evidence>